<evidence type="ECO:0000313" key="1">
    <source>
        <dbReference type="EMBL" id="GEN35800.1"/>
    </source>
</evidence>
<proteinExistence type="predicted"/>
<evidence type="ECO:0000313" key="2">
    <source>
        <dbReference type="Proteomes" id="UP000321157"/>
    </source>
</evidence>
<protein>
    <submittedName>
        <fullName evidence="1">Uncharacterized protein</fullName>
    </submittedName>
</protein>
<keyword evidence="2" id="KW-1185">Reference proteome</keyword>
<organism evidence="1 2">
    <name type="scientific">Aneurinibacillus danicus</name>
    <dbReference type="NCBI Taxonomy" id="267746"/>
    <lineage>
        <taxon>Bacteria</taxon>
        <taxon>Bacillati</taxon>
        <taxon>Bacillota</taxon>
        <taxon>Bacilli</taxon>
        <taxon>Bacillales</taxon>
        <taxon>Paenibacillaceae</taxon>
        <taxon>Aneurinibacillus group</taxon>
        <taxon>Aneurinibacillus</taxon>
    </lineage>
</organism>
<gene>
    <name evidence="1" type="ORF">ADA01nite_32600</name>
</gene>
<dbReference type="EMBL" id="BJXX01000151">
    <property type="protein sequence ID" value="GEN35800.1"/>
    <property type="molecule type" value="Genomic_DNA"/>
</dbReference>
<reference evidence="1 2" key="1">
    <citation type="submission" date="2019-07" db="EMBL/GenBank/DDBJ databases">
        <title>Whole genome shotgun sequence of Aneurinibacillus danicus NBRC 102444.</title>
        <authorList>
            <person name="Hosoyama A."/>
            <person name="Uohara A."/>
            <person name="Ohji S."/>
            <person name="Ichikawa N."/>
        </authorList>
    </citation>
    <scope>NUCLEOTIDE SEQUENCE [LARGE SCALE GENOMIC DNA]</scope>
    <source>
        <strain evidence="1 2">NBRC 102444</strain>
    </source>
</reference>
<accession>A0A511VA50</accession>
<dbReference type="AlphaFoldDB" id="A0A511VA50"/>
<name>A0A511VA50_9BACL</name>
<comment type="caution">
    <text evidence="1">The sequence shown here is derived from an EMBL/GenBank/DDBJ whole genome shotgun (WGS) entry which is preliminary data.</text>
</comment>
<sequence length="73" mass="8202">MVARYFNDYPGDDQSPSLPNDGVILGAWAKFPTSNGEQMVQLKPISDNTWLPDDKKKPQAGDTNYARFELPLM</sequence>
<dbReference type="Proteomes" id="UP000321157">
    <property type="component" value="Unassembled WGS sequence"/>
</dbReference>